<organism evidence="1 2">
    <name type="scientific">Sphaeroforma arctica JP610</name>
    <dbReference type="NCBI Taxonomy" id="667725"/>
    <lineage>
        <taxon>Eukaryota</taxon>
        <taxon>Ichthyosporea</taxon>
        <taxon>Ichthyophonida</taxon>
        <taxon>Sphaeroforma</taxon>
    </lineage>
</organism>
<dbReference type="InterPro" id="IPR021850">
    <property type="entry name" value="Symplekin/Pta1"/>
</dbReference>
<dbReference type="GeneID" id="25914940"/>
<protein>
    <recommendedName>
        <fullName evidence="3">Symplekin/Pta1 N-terminal domain-containing protein</fullName>
    </recommendedName>
</protein>
<dbReference type="RefSeq" id="XP_014146905.1">
    <property type="nucleotide sequence ID" value="XM_014291430.1"/>
</dbReference>
<keyword evidence="2" id="KW-1185">Reference proteome</keyword>
<dbReference type="STRING" id="667725.A0A0L0FA55"/>
<dbReference type="InterPro" id="IPR011989">
    <property type="entry name" value="ARM-like"/>
</dbReference>
<evidence type="ECO:0008006" key="3">
    <source>
        <dbReference type="Google" id="ProtNLM"/>
    </source>
</evidence>
<reference evidence="1 2" key="1">
    <citation type="submission" date="2011-02" db="EMBL/GenBank/DDBJ databases">
        <title>The Genome Sequence of Sphaeroforma arctica JP610.</title>
        <authorList>
            <consortium name="The Broad Institute Genome Sequencing Platform"/>
            <person name="Russ C."/>
            <person name="Cuomo C."/>
            <person name="Young S.K."/>
            <person name="Zeng Q."/>
            <person name="Gargeya S."/>
            <person name="Alvarado L."/>
            <person name="Berlin A."/>
            <person name="Chapman S.B."/>
            <person name="Chen Z."/>
            <person name="Freedman E."/>
            <person name="Gellesch M."/>
            <person name="Goldberg J."/>
            <person name="Griggs A."/>
            <person name="Gujja S."/>
            <person name="Heilman E."/>
            <person name="Heiman D."/>
            <person name="Howarth C."/>
            <person name="Mehta T."/>
            <person name="Neiman D."/>
            <person name="Pearson M."/>
            <person name="Roberts A."/>
            <person name="Saif S."/>
            <person name="Shea T."/>
            <person name="Shenoy N."/>
            <person name="Sisk P."/>
            <person name="Stolte C."/>
            <person name="Sykes S."/>
            <person name="White J."/>
            <person name="Yandava C."/>
            <person name="Burger G."/>
            <person name="Gray M.W."/>
            <person name="Holland P.W.H."/>
            <person name="King N."/>
            <person name="Lang F.B.F."/>
            <person name="Roger A.J."/>
            <person name="Ruiz-Trillo I."/>
            <person name="Haas B."/>
            <person name="Nusbaum C."/>
            <person name="Birren B."/>
        </authorList>
    </citation>
    <scope>NUCLEOTIDE SEQUENCE [LARGE SCALE GENOMIC DNA]</scope>
    <source>
        <strain evidence="1 2">JP610</strain>
    </source>
</reference>
<dbReference type="OrthoDB" id="331600at2759"/>
<dbReference type="PANTHER" id="PTHR15245">
    <property type="entry name" value="SYMPLEKIN-RELATED"/>
    <property type="match status" value="1"/>
</dbReference>
<gene>
    <name evidence="1" type="ORF">SARC_14436</name>
</gene>
<dbReference type="GO" id="GO:0005847">
    <property type="term" value="C:mRNA cleavage and polyadenylation specificity factor complex"/>
    <property type="evidence" value="ECO:0007669"/>
    <property type="project" value="TreeGrafter"/>
</dbReference>
<dbReference type="Gene3D" id="1.25.10.10">
    <property type="entry name" value="Leucine-rich Repeat Variant"/>
    <property type="match status" value="1"/>
</dbReference>
<dbReference type="EMBL" id="KQ246219">
    <property type="protein sequence ID" value="KNC73003.1"/>
    <property type="molecule type" value="Genomic_DNA"/>
</dbReference>
<name>A0A0L0FA55_9EUKA</name>
<dbReference type="PANTHER" id="PTHR15245:SF20">
    <property type="entry name" value="SYMPLEKIN"/>
    <property type="match status" value="1"/>
</dbReference>
<sequence>MDNNTSNASASVSDAVAQLLQDTQLAAGKDEKIKSLNQVKELLLNREPKLLSNFLPEIVQFQTDLVADVRKWLIVFLEAT</sequence>
<evidence type="ECO:0000313" key="1">
    <source>
        <dbReference type="EMBL" id="KNC73003.1"/>
    </source>
</evidence>
<dbReference type="AlphaFoldDB" id="A0A0L0FA55"/>
<dbReference type="Proteomes" id="UP000054560">
    <property type="component" value="Unassembled WGS sequence"/>
</dbReference>
<feature type="non-terminal residue" evidence="1">
    <location>
        <position position="80"/>
    </location>
</feature>
<evidence type="ECO:0000313" key="2">
    <source>
        <dbReference type="Proteomes" id="UP000054560"/>
    </source>
</evidence>
<accession>A0A0L0FA55</accession>
<proteinExistence type="predicted"/>